<gene>
    <name evidence="2" type="ORF">CZ674_00155</name>
</gene>
<dbReference type="Proteomes" id="UP000195787">
    <property type="component" value="Unassembled WGS sequence"/>
</dbReference>
<evidence type="ECO:0000256" key="1">
    <source>
        <dbReference type="SAM" id="Phobius"/>
    </source>
</evidence>
<feature type="transmembrane region" description="Helical" evidence="1">
    <location>
        <begin position="161"/>
        <end position="183"/>
    </location>
</feature>
<dbReference type="GeneID" id="303171620"/>
<evidence type="ECO:0000313" key="3">
    <source>
        <dbReference type="Proteomes" id="UP000195787"/>
    </source>
</evidence>
<feature type="transmembrane region" description="Helical" evidence="1">
    <location>
        <begin position="20"/>
        <end position="44"/>
    </location>
</feature>
<dbReference type="InterPro" id="IPR021315">
    <property type="entry name" value="Gap/Sap"/>
</dbReference>
<evidence type="ECO:0000313" key="2">
    <source>
        <dbReference type="EMBL" id="SJM45817.1"/>
    </source>
</evidence>
<accession>A0A1R4EQ42</accession>
<keyword evidence="1" id="KW-0472">Membrane</keyword>
<dbReference type="Pfam" id="PF11139">
    <property type="entry name" value="SfLAP"/>
    <property type="match status" value="1"/>
</dbReference>
<keyword evidence="1" id="KW-0812">Transmembrane</keyword>
<dbReference type="EMBL" id="FUHU01000003">
    <property type="protein sequence ID" value="SJM45817.1"/>
    <property type="molecule type" value="Genomic_DNA"/>
</dbReference>
<keyword evidence="3" id="KW-1185">Reference proteome</keyword>
<feature type="transmembrane region" description="Helical" evidence="1">
    <location>
        <begin position="97"/>
        <end position="114"/>
    </location>
</feature>
<dbReference type="AlphaFoldDB" id="A0A1R4EQ42"/>
<protein>
    <submittedName>
        <fullName evidence="2">Membrane protein, putative</fullName>
    </submittedName>
</protein>
<feature type="transmembrane region" description="Helical" evidence="1">
    <location>
        <begin position="245"/>
        <end position="264"/>
    </location>
</feature>
<name>A0A1R4EQ42_9MICO</name>
<dbReference type="RefSeq" id="WP_159456840.1">
    <property type="nucleotide sequence ID" value="NZ_FUHU01000003.1"/>
</dbReference>
<dbReference type="OrthoDB" id="7062264at2"/>
<feature type="transmembrane region" description="Helical" evidence="1">
    <location>
        <begin position="56"/>
        <end position="77"/>
    </location>
</feature>
<proteinExistence type="predicted"/>
<keyword evidence="1" id="KW-1133">Transmembrane helix</keyword>
<reference evidence="2 3" key="1">
    <citation type="submission" date="2017-02" db="EMBL/GenBank/DDBJ databases">
        <authorList>
            <person name="Peterson S.W."/>
        </authorList>
    </citation>
    <scope>NUCLEOTIDE SEQUENCE [LARGE SCALE GENOMIC DNA]</scope>
    <source>
        <strain evidence="2 3">LMG 22410</strain>
    </source>
</reference>
<organism evidence="2 3">
    <name type="scientific">Agrococcus casei LMG 22410</name>
    <dbReference type="NCBI Taxonomy" id="1255656"/>
    <lineage>
        <taxon>Bacteria</taxon>
        <taxon>Bacillati</taxon>
        <taxon>Actinomycetota</taxon>
        <taxon>Actinomycetes</taxon>
        <taxon>Micrococcales</taxon>
        <taxon>Microbacteriaceae</taxon>
        <taxon>Agrococcus</taxon>
    </lineage>
</organism>
<sequence length="272" mass="28964">MLITFVDSIVPEGVDSVWMLVPVLAVLALIDSTSFGTLLIPIWLLMTPGRLRGGRVLLYLAVVATAYAVVGLVLLSLALLVGDQVFGWLEAAQQNPVFLFAQVALGVGMLLYSFRLDPWGEAGKERKRARDAALAAEGKGAGERLRRMRERAVGEGSHGGLWPLLTLGLVAVGLEIASLLPYLAGIGLVAAEDPGIPLAPGLIVFYCLVMIAPALLLLVGRVFGGRLLDRPLRRIESFLTRHASGTIAWIIGLLGILLAINAYGQLQSIGVL</sequence>
<feature type="transmembrane region" description="Helical" evidence="1">
    <location>
        <begin position="203"/>
        <end position="224"/>
    </location>
</feature>